<name>A0A212JDG7_9BACT</name>
<dbReference type="EMBL" id="FLUL01000001">
    <property type="protein sequence ID" value="SBV97476.1"/>
    <property type="molecule type" value="Genomic_DNA"/>
</dbReference>
<dbReference type="AlphaFoldDB" id="A0A212JDG7"/>
<dbReference type="RefSeq" id="WP_296948365.1">
    <property type="nucleotide sequence ID" value="NZ_LT599021.1"/>
</dbReference>
<organism evidence="1">
    <name type="scientific">uncultured Dysgonomonas sp</name>
    <dbReference type="NCBI Taxonomy" id="206096"/>
    <lineage>
        <taxon>Bacteria</taxon>
        <taxon>Pseudomonadati</taxon>
        <taxon>Bacteroidota</taxon>
        <taxon>Bacteroidia</taxon>
        <taxon>Bacteroidales</taxon>
        <taxon>Dysgonomonadaceae</taxon>
        <taxon>Dysgonomonas</taxon>
        <taxon>environmental samples</taxon>
    </lineage>
</organism>
<accession>A0A212JDG7</accession>
<gene>
    <name evidence="1" type="ORF">KL86DYS2_11279</name>
</gene>
<evidence type="ECO:0008006" key="2">
    <source>
        <dbReference type="Google" id="ProtNLM"/>
    </source>
</evidence>
<protein>
    <recommendedName>
        <fullName evidence="2">Transcription regulator BetR N-terminal domain-containing protein</fullName>
    </recommendedName>
</protein>
<sequence length="321" mass="37687">MKNELNSKLIISIKEALPSQIKVATYLMDLLSLGREAVYRRIRGDVSFDLDELSVISKALNISIDDVLGKNDTTALFSINMIQEESFFEQYCNSLIFYTDIFSRMKVYPNSQVQGANNELPFSFYLSHEKIAKFYLYKWVYQLQTSKPIVPFSEFYLPQRVIDLNKKYISESNSSCHTTSILSQNVLSSFLNTVKYFYKLNLLNNQDIEDIKNELLCMLERLESMSISGVWMDDFEFNFYISNIDFDTTYSYMQCPEFELSTIRVFSINVVRSFTPEICQANKKWIESLKRYSTLISKSGDLYRTEFFNNQRKILRDIFID</sequence>
<reference evidence="1" key="1">
    <citation type="submission" date="2016-04" db="EMBL/GenBank/DDBJ databases">
        <authorList>
            <person name="Evans L.H."/>
            <person name="Alamgir A."/>
            <person name="Owens N."/>
            <person name="Weber N.D."/>
            <person name="Virtaneva K."/>
            <person name="Barbian K."/>
            <person name="Babar A."/>
            <person name="Rosenke K."/>
        </authorList>
    </citation>
    <scope>NUCLEOTIDE SEQUENCE</scope>
    <source>
        <strain evidence="1">86-2</strain>
    </source>
</reference>
<evidence type="ECO:0000313" key="1">
    <source>
        <dbReference type="EMBL" id="SBV97476.1"/>
    </source>
</evidence>
<proteinExistence type="predicted"/>